<reference evidence="3" key="1">
    <citation type="submission" date="2013-11" db="EMBL/GenBank/DDBJ databases">
        <authorList>
            <person name="Hoang H.T."/>
            <person name="Killian M.L."/>
            <person name="Madson D.M."/>
            <person name="Arruda P.H.E."/>
            <person name="Sun D."/>
            <person name="Schwartz K.J."/>
            <person name="Yoon K."/>
        </authorList>
    </citation>
    <scope>NUCLEOTIDE SEQUENCE [LARGE SCALE GENOMIC DNA]</scope>
    <source>
        <strain evidence="3">CDK2</strain>
    </source>
</reference>
<protein>
    <recommendedName>
        <fullName evidence="1">Rieske domain-containing protein</fullName>
    </recommendedName>
</protein>
<comment type="caution">
    <text evidence="2">The sequence shown here is derived from an EMBL/GenBank/DDBJ whole genome shotgun (WGS) entry which is preliminary data.</text>
</comment>
<gene>
    <name evidence="2" type="ORF">SY89_00804</name>
</gene>
<dbReference type="GO" id="GO:0051537">
    <property type="term" value="F:2 iron, 2 sulfur cluster binding"/>
    <property type="evidence" value="ECO:0007669"/>
    <property type="project" value="InterPro"/>
</dbReference>
<dbReference type="NCBIfam" id="NF041914">
    <property type="entry name" value="HVO_2523"/>
    <property type="match status" value="1"/>
</dbReference>
<dbReference type="Proteomes" id="UP000050535">
    <property type="component" value="Unassembled WGS sequence"/>
</dbReference>
<dbReference type="InterPro" id="IPR049701">
    <property type="entry name" value="HVO_2523-like"/>
</dbReference>
<dbReference type="OrthoDB" id="185717at2157"/>
<dbReference type="STRING" id="699431.SY89_00804"/>
<accession>A0A0P7GN22</accession>
<proteinExistence type="predicted"/>
<dbReference type="InterPro" id="IPR017941">
    <property type="entry name" value="Rieske_2Fe-2S"/>
</dbReference>
<dbReference type="RefSeq" id="WP_189319190.1">
    <property type="nucleotide sequence ID" value="NZ_LGUC01000001.1"/>
</dbReference>
<dbReference type="AlphaFoldDB" id="A0A0P7GN22"/>
<sequence length="45" mass="5073">MSDSEQETTAPGRPCPHCGETMVHRHCEYVCPQHGVVFDCADTFY</sequence>
<keyword evidence="3" id="KW-1185">Reference proteome</keyword>
<dbReference type="EMBL" id="LGUC01000001">
    <property type="protein sequence ID" value="KPN30082.1"/>
    <property type="molecule type" value="Genomic_DNA"/>
</dbReference>
<dbReference type="PROSITE" id="PS51296">
    <property type="entry name" value="RIESKE"/>
    <property type="match status" value="1"/>
</dbReference>
<feature type="domain" description="Rieske" evidence="1">
    <location>
        <begin position="1"/>
        <end position="45"/>
    </location>
</feature>
<organism evidence="2 3">
    <name type="scientific">Halolamina pelagica</name>
    <dbReference type="NCBI Taxonomy" id="699431"/>
    <lineage>
        <taxon>Archaea</taxon>
        <taxon>Methanobacteriati</taxon>
        <taxon>Methanobacteriota</taxon>
        <taxon>Stenosarchaea group</taxon>
        <taxon>Halobacteria</taxon>
        <taxon>Halobacteriales</taxon>
        <taxon>Haloferacaceae</taxon>
    </lineage>
</organism>
<evidence type="ECO:0000313" key="3">
    <source>
        <dbReference type="Proteomes" id="UP000050535"/>
    </source>
</evidence>
<evidence type="ECO:0000313" key="2">
    <source>
        <dbReference type="EMBL" id="KPN30082.1"/>
    </source>
</evidence>
<name>A0A0P7GN22_9EURY</name>
<evidence type="ECO:0000259" key="1">
    <source>
        <dbReference type="PROSITE" id="PS51296"/>
    </source>
</evidence>